<feature type="domain" description="AB hydrolase-1" evidence="1">
    <location>
        <begin position="27"/>
        <end position="239"/>
    </location>
</feature>
<dbReference type="InterPro" id="IPR050266">
    <property type="entry name" value="AB_hydrolase_sf"/>
</dbReference>
<organism evidence="2 3">
    <name type="scientific">Dethiosulfatarculus sandiegensis</name>
    <dbReference type="NCBI Taxonomy" id="1429043"/>
    <lineage>
        <taxon>Bacteria</taxon>
        <taxon>Pseudomonadati</taxon>
        <taxon>Thermodesulfobacteriota</taxon>
        <taxon>Desulfarculia</taxon>
        <taxon>Desulfarculales</taxon>
        <taxon>Desulfarculaceae</taxon>
        <taxon>Dethiosulfatarculus</taxon>
    </lineage>
</organism>
<keyword evidence="3" id="KW-1185">Reference proteome</keyword>
<evidence type="ECO:0000313" key="3">
    <source>
        <dbReference type="Proteomes" id="UP000032233"/>
    </source>
</evidence>
<proteinExistence type="predicted"/>
<dbReference type="PANTHER" id="PTHR43798">
    <property type="entry name" value="MONOACYLGLYCEROL LIPASE"/>
    <property type="match status" value="1"/>
</dbReference>
<sequence>MWNKHLKDKDMGYRISRSPHDPEGADLLLVHGAGGSSQSWLPQLNGLDPRINSCALDLPGHGATKGPGKEHIKDYADWVIQFLEAGPVKPFLMGHSMGGAITMTVALSRPDLIRGIILMGTGARLKVLPAILSGIKSEFIPTVELIIKNAYADEADARTLAMGIELMAQTDPQVLWGDFMACDEFDLREAISGVDRPCLIMVGTKDKLTPLKYSRFLAEKISGAQIREFDKAGHMVNLEQYKMVNEALTEFLLA</sequence>
<gene>
    <name evidence="2" type="ORF">X474_07640</name>
</gene>
<dbReference type="Pfam" id="PF00561">
    <property type="entry name" value="Abhydrolase_1"/>
    <property type="match status" value="1"/>
</dbReference>
<name>A0A0D2JYK6_9BACT</name>
<dbReference type="FunCoup" id="A0A0D2JYK6">
    <property type="interactions" value="165"/>
</dbReference>
<dbReference type="SUPFAM" id="SSF53474">
    <property type="entry name" value="alpha/beta-Hydrolases"/>
    <property type="match status" value="1"/>
</dbReference>
<accession>A0A0D2JYK6</accession>
<dbReference type="RefSeq" id="WP_044347717.1">
    <property type="nucleotide sequence ID" value="NZ_AZAC01000010.1"/>
</dbReference>
<comment type="caution">
    <text evidence="2">The sequence shown here is derived from an EMBL/GenBank/DDBJ whole genome shotgun (WGS) entry which is preliminary data.</text>
</comment>
<dbReference type="Proteomes" id="UP000032233">
    <property type="component" value="Unassembled WGS sequence"/>
</dbReference>
<dbReference type="GO" id="GO:0016020">
    <property type="term" value="C:membrane"/>
    <property type="evidence" value="ECO:0007669"/>
    <property type="project" value="TreeGrafter"/>
</dbReference>
<dbReference type="InParanoid" id="A0A0D2JYK6"/>
<dbReference type="STRING" id="1429043.X474_07640"/>
<evidence type="ECO:0000313" key="2">
    <source>
        <dbReference type="EMBL" id="KIX14620.1"/>
    </source>
</evidence>
<dbReference type="AlphaFoldDB" id="A0A0D2JYK6"/>
<dbReference type="Gene3D" id="3.40.50.1820">
    <property type="entry name" value="alpha/beta hydrolase"/>
    <property type="match status" value="1"/>
</dbReference>
<dbReference type="OrthoDB" id="5338718at2"/>
<protein>
    <recommendedName>
        <fullName evidence="1">AB hydrolase-1 domain-containing protein</fullName>
    </recommendedName>
</protein>
<dbReference type="InterPro" id="IPR000073">
    <property type="entry name" value="AB_hydrolase_1"/>
</dbReference>
<evidence type="ECO:0000259" key="1">
    <source>
        <dbReference type="Pfam" id="PF00561"/>
    </source>
</evidence>
<reference evidence="2 3" key="1">
    <citation type="submission" date="2013-11" db="EMBL/GenBank/DDBJ databases">
        <title>Metagenomic analysis of a methanogenic consortium involved in long chain n-alkane degradation.</title>
        <authorList>
            <person name="Davidova I.A."/>
            <person name="Callaghan A.V."/>
            <person name="Wawrik B."/>
            <person name="Pruitt S."/>
            <person name="Marks C."/>
            <person name="Duncan K.E."/>
            <person name="Suflita J.M."/>
        </authorList>
    </citation>
    <scope>NUCLEOTIDE SEQUENCE [LARGE SCALE GENOMIC DNA]</scope>
    <source>
        <strain evidence="2 3">SPR</strain>
    </source>
</reference>
<dbReference type="PRINTS" id="PR00111">
    <property type="entry name" value="ABHYDROLASE"/>
</dbReference>
<dbReference type="InterPro" id="IPR029058">
    <property type="entry name" value="AB_hydrolase_fold"/>
</dbReference>
<dbReference type="PANTHER" id="PTHR43798:SF33">
    <property type="entry name" value="HYDROLASE, PUTATIVE (AFU_ORTHOLOGUE AFUA_2G14860)-RELATED"/>
    <property type="match status" value="1"/>
</dbReference>
<dbReference type="EMBL" id="AZAC01000010">
    <property type="protein sequence ID" value="KIX14620.1"/>
    <property type="molecule type" value="Genomic_DNA"/>
</dbReference>